<protein>
    <submittedName>
        <fullName evidence="1">Uncharacterized protein</fullName>
    </submittedName>
</protein>
<dbReference type="EMBL" id="GBXM01056016">
    <property type="protein sequence ID" value="JAH52561.1"/>
    <property type="molecule type" value="Transcribed_RNA"/>
</dbReference>
<name>A0A0E9TG40_ANGAN</name>
<evidence type="ECO:0000313" key="1">
    <source>
        <dbReference type="EMBL" id="JAH52561.1"/>
    </source>
</evidence>
<proteinExistence type="predicted"/>
<accession>A0A0E9TG40</accession>
<reference evidence="1" key="2">
    <citation type="journal article" date="2015" name="Fish Shellfish Immunol.">
        <title>Early steps in the European eel (Anguilla anguilla)-Vibrio vulnificus interaction in the gills: Role of the RtxA13 toxin.</title>
        <authorList>
            <person name="Callol A."/>
            <person name="Pajuelo D."/>
            <person name="Ebbesson L."/>
            <person name="Teles M."/>
            <person name="MacKenzie S."/>
            <person name="Amaro C."/>
        </authorList>
    </citation>
    <scope>NUCLEOTIDE SEQUENCE</scope>
</reference>
<organism evidence="1">
    <name type="scientific">Anguilla anguilla</name>
    <name type="common">European freshwater eel</name>
    <name type="synonym">Muraena anguilla</name>
    <dbReference type="NCBI Taxonomy" id="7936"/>
    <lineage>
        <taxon>Eukaryota</taxon>
        <taxon>Metazoa</taxon>
        <taxon>Chordata</taxon>
        <taxon>Craniata</taxon>
        <taxon>Vertebrata</taxon>
        <taxon>Euteleostomi</taxon>
        <taxon>Actinopterygii</taxon>
        <taxon>Neopterygii</taxon>
        <taxon>Teleostei</taxon>
        <taxon>Anguilliformes</taxon>
        <taxon>Anguillidae</taxon>
        <taxon>Anguilla</taxon>
    </lineage>
</organism>
<dbReference type="AlphaFoldDB" id="A0A0E9TG40"/>
<sequence>MNIIEKEMQYMLIYYFLVCDSNILLCPPWDKPLGHYDLSGHLAKTQPCSWPI</sequence>
<reference evidence="1" key="1">
    <citation type="submission" date="2014-11" db="EMBL/GenBank/DDBJ databases">
        <authorList>
            <person name="Amaro Gonzalez C."/>
        </authorList>
    </citation>
    <scope>NUCLEOTIDE SEQUENCE</scope>
</reference>